<dbReference type="RefSeq" id="WP_042243187.1">
    <property type="nucleotide sequence ID" value="NZ_BBNR01000006.1"/>
</dbReference>
<accession>A0A090VQH5</accession>
<evidence type="ECO:0000313" key="4">
    <source>
        <dbReference type="EMBL" id="GAL90358.1"/>
    </source>
</evidence>
<dbReference type="Proteomes" id="UP000029646">
    <property type="component" value="Unassembled WGS sequence"/>
</dbReference>
<proteinExistence type="predicted"/>
<dbReference type="STRING" id="504487.JCM19538_123"/>
<feature type="transmembrane region" description="Helical" evidence="1">
    <location>
        <begin position="103"/>
        <end position="123"/>
    </location>
</feature>
<evidence type="ECO:0000256" key="1">
    <source>
        <dbReference type="SAM" id="Phobius"/>
    </source>
</evidence>
<protein>
    <submittedName>
        <fullName evidence="2">Uncharacterized protein</fullName>
    </submittedName>
</protein>
<evidence type="ECO:0000313" key="3">
    <source>
        <dbReference type="EMBL" id="GAL70256.1"/>
    </source>
</evidence>
<name>A0A090VQH5_9FLAO</name>
<organism evidence="2 5">
    <name type="scientific">Jejuia pallidilutea</name>
    <dbReference type="NCBI Taxonomy" id="504487"/>
    <lineage>
        <taxon>Bacteria</taxon>
        <taxon>Pseudomonadati</taxon>
        <taxon>Bacteroidota</taxon>
        <taxon>Flavobacteriia</taxon>
        <taxon>Flavobacteriales</taxon>
        <taxon>Flavobacteriaceae</taxon>
        <taxon>Jejuia</taxon>
    </lineage>
</organism>
<feature type="transmembrane region" description="Helical" evidence="1">
    <location>
        <begin position="27"/>
        <end position="51"/>
    </location>
</feature>
<dbReference type="Proteomes" id="UP000029641">
    <property type="component" value="Unassembled WGS sequence"/>
</dbReference>
<feature type="transmembrane region" description="Helical" evidence="1">
    <location>
        <begin position="192"/>
        <end position="214"/>
    </location>
</feature>
<dbReference type="EMBL" id="BBNR01000006">
    <property type="protein sequence ID" value="GAL66956.1"/>
    <property type="molecule type" value="Genomic_DNA"/>
</dbReference>
<evidence type="ECO:0000313" key="6">
    <source>
        <dbReference type="Proteomes" id="UP000030184"/>
    </source>
</evidence>
<dbReference type="AlphaFoldDB" id="A0A090VQH5"/>
<evidence type="ECO:0000313" key="5">
    <source>
        <dbReference type="Proteomes" id="UP000029641"/>
    </source>
</evidence>
<dbReference type="EMBL" id="BBNY01000074">
    <property type="protein sequence ID" value="GAL90358.1"/>
    <property type="molecule type" value="Genomic_DNA"/>
</dbReference>
<keyword evidence="1" id="KW-1133">Transmembrane helix</keyword>
<keyword evidence="1" id="KW-0472">Membrane</keyword>
<reference evidence="6" key="1">
    <citation type="journal article" date="2014" name="Genome Announc.">
        <title>Draft Genome Sequence of Marine Flavobacterium Jejuia pallidilutea Strain 11shimoA1 and Pigmentation Mutants.</title>
        <authorList>
            <person name="Takatani N."/>
            <person name="Nakanishi M."/>
            <person name="Meirelles P."/>
            <person name="Mino S."/>
            <person name="Suda W."/>
            <person name="Oshima K."/>
            <person name="Hattori M."/>
            <person name="Ohkuma M."/>
            <person name="Hosokawa M."/>
            <person name="Miyashita K."/>
            <person name="Thompson F.L."/>
            <person name="Niwa A."/>
            <person name="Sawabe T."/>
            <person name="Sawabe T."/>
        </authorList>
    </citation>
    <scope>NUCLEOTIDE SEQUENCE [LARGE SCALE GENOMIC DNA]</scope>
    <source>
        <strain evidence="6">JCM 19538</strain>
    </source>
</reference>
<feature type="transmembrane region" description="Helical" evidence="1">
    <location>
        <begin position="63"/>
        <end position="83"/>
    </location>
</feature>
<dbReference type="EMBL" id="BBNS01000005">
    <property type="protein sequence ID" value="GAL70256.1"/>
    <property type="molecule type" value="Genomic_DNA"/>
</dbReference>
<sequence length="266" mass="30806">MNLQNHFSASRFYKYLKYDLVLNGKTYLFAFIGLILVLVLIHFFTISTASYRVNFKNNYYNPIFFFTLIGGIVISAGTSFPSLRTSQKSINYLLLPASILEKVIVQALFRIIAFIILFIPLYWMSFKIAYGFYGLFEWQNFIEVAPIGLFDFYRGTPSLLDVLAIIFSIISLASFLFAGAVYFKKHAVFKSVLAFGILVFMWFLLMVLFSHIFYPDSSGDFFDIKIQEYKINEELHASQLFTYIFGMASSLFLLPLAYFKLKEKEV</sequence>
<evidence type="ECO:0000313" key="2">
    <source>
        <dbReference type="EMBL" id="GAL66956.1"/>
    </source>
</evidence>
<feature type="transmembrane region" description="Helical" evidence="1">
    <location>
        <begin position="162"/>
        <end position="183"/>
    </location>
</feature>
<dbReference type="eggNOG" id="ENOG503366Q">
    <property type="taxonomic scope" value="Bacteria"/>
</dbReference>
<keyword evidence="1" id="KW-0812">Transmembrane</keyword>
<comment type="caution">
    <text evidence="2">The sequence shown here is derived from an EMBL/GenBank/DDBJ whole genome shotgun (WGS) entry which is preliminary data.</text>
</comment>
<dbReference type="OrthoDB" id="1421854at2"/>
<gene>
    <name evidence="2" type="ORF">JCM19301_1500</name>
    <name evidence="3" type="ORF">JCM19302_3378</name>
    <name evidence="4" type="ORF">JCM19538_123</name>
</gene>
<feature type="transmembrane region" description="Helical" evidence="1">
    <location>
        <begin position="240"/>
        <end position="259"/>
    </location>
</feature>
<keyword evidence="6" id="KW-1185">Reference proteome</keyword>
<dbReference type="Proteomes" id="UP000030184">
    <property type="component" value="Unassembled WGS sequence"/>
</dbReference>